<feature type="binding site" evidence="10">
    <location>
        <begin position="176"/>
        <end position="177"/>
    </location>
    <ligand>
        <name>thiamine diphosphate</name>
        <dbReference type="ChEBI" id="CHEBI:58937"/>
    </ligand>
</feature>
<gene>
    <name evidence="10" type="primary">dxs</name>
    <name evidence="13" type="ORF">J2045_000453</name>
</gene>
<dbReference type="InterPro" id="IPR033248">
    <property type="entry name" value="Transketolase_C"/>
</dbReference>
<comment type="subunit">
    <text evidence="3 10">Homodimer.</text>
</comment>
<organism evidence="13 14">
    <name type="scientific">Peteryoungia aggregata LMG 23059</name>
    <dbReference type="NCBI Taxonomy" id="1368425"/>
    <lineage>
        <taxon>Bacteria</taxon>
        <taxon>Pseudomonadati</taxon>
        <taxon>Pseudomonadota</taxon>
        <taxon>Alphaproteobacteria</taxon>
        <taxon>Hyphomicrobiales</taxon>
        <taxon>Rhizobiaceae</taxon>
        <taxon>Peteryoungia</taxon>
    </lineage>
</organism>
<evidence type="ECO:0000256" key="9">
    <source>
        <dbReference type="ARBA" id="ARBA00023229"/>
    </source>
</evidence>
<evidence type="ECO:0000256" key="6">
    <source>
        <dbReference type="ARBA" id="ARBA00022842"/>
    </source>
</evidence>
<dbReference type="Gene3D" id="3.40.50.970">
    <property type="match status" value="2"/>
</dbReference>
<keyword evidence="9 10" id="KW-0414">Isoprene biosynthesis</keyword>
<feature type="binding site" evidence="10">
    <location>
        <position position="362"/>
    </location>
    <ligand>
        <name>thiamine diphosphate</name>
        <dbReference type="ChEBI" id="CHEBI:58937"/>
    </ligand>
</feature>
<dbReference type="SMART" id="SM00861">
    <property type="entry name" value="Transket_pyr"/>
    <property type="match status" value="1"/>
</dbReference>
<comment type="cofactor">
    <cofactor evidence="10">
        <name>Mg(2+)</name>
        <dbReference type="ChEBI" id="CHEBI:18420"/>
    </cofactor>
    <text evidence="10">Binds 1 Mg(2+) ion per subunit.</text>
</comment>
<feature type="binding site" evidence="10">
    <location>
        <position position="204"/>
    </location>
    <ligand>
        <name>Mg(2+)</name>
        <dbReference type="ChEBI" id="CHEBI:18420"/>
    </ligand>
</feature>
<dbReference type="InterPro" id="IPR009014">
    <property type="entry name" value="Transketo_C/PFOR_II"/>
</dbReference>
<evidence type="ECO:0000256" key="2">
    <source>
        <dbReference type="ARBA" id="ARBA00011081"/>
    </source>
</evidence>
<comment type="catalytic activity">
    <reaction evidence="10">
        <text>D-glyceraldehyde 3-phosphate + pyruvate + H(+) = 1-deoxy-D-xylulose 5-phosphate + CO2</text>
        <dbReference type="Rhea" id="RHEA:12605"/>
        <dbReference type="ChEBI" id="CHEBI:15361"/>
        <dbReference type="ChEBI" id="CHEBI:15378"/>
        <dbReference type="ChEBI" id="CHEBI:16526"/>
        <dbReference type="ChEBI" id="CHEBI:57792"/>
        <dbReference type="ChEBI" id="CHEBI:59776"/>
        <dbReference type="EC" id="2.2.1.7"/>
    </reaction>
</comment>
<sequence>MALLKRHAPKKWALSWEESTVGLSCANDVATPLLDQVRSPDDLKGMRSEELCRLAQELRDETLRIVSETGGHLGSSLGVIELTVAIHSVFKAPRDTIIWDVSHQCYPHKILTGRRGKMRSLRKKNGLSGFTRRSESSFDPFGAAHSSTSISAGLGFAAARDLKGEAGHVVCVIGDGAMSAGMAFEALNNAGNSGRPLIVILNDNDMSISASTGALSNHLAAIRKGTEPSASNVFQNFGFEYRGPVDGHDLDTLLPLLEELRDTATAPVLLHVTTRKGAGYGPAERATDKYHGVNPFDVSTGVQVKVEAKAPSYTRVFADALIQEAKADERIVAITAAMAAGTGIDRFQAAFPDRAFDVGIAEQHAVTFAAGLAASGMKPFCAIYSTFLQRAYDQIVHDVALQQLPVRFAIDRAGLVGADGPTHAGAFDILYLANLPGFTVMAASDEAELVHMVATAAAHDQGPIAFRYPRGEGTGVPLPMRGEPLPIGRGRILERGSQVALLSFGTRLADCLKARRLLGLEGISATVADARFAKPLDAALLADLVDGHDMLVTVEEGATGGFGALVLHHLANRGMLDGRCAIRTLTLPDTFIAQASAEDMYEEARLTARHIVATVHGGSGIARGHGEVRRTARAGQQEQPTRLHRAEDR</sequence>
<feature type="region of interest" description="Disordered" evidence="11">
    <location>
        <begin position="622"/>
        <end position="649"/>
    </location>
</feature>
<evidence type="ECO:0000256" key="3">
    <source>
        <dbReference type="ARBA" id="ARBA00011738"/>
    </source>
</evidence>
<dbReference type="CDD" id="cd07033">
    <property type="entry name" value="TPP_PYR_DXS_TK_like"/>
    <property type="match status" value="1"/>
</dbReference>
<keyword evidence="5 10" id="KW-0479">Metal-binding</keyword>
<dbReference type="NCBIfam" id="NF003933">
    <property type="entry name" value="PRK05444.2-2"/>
    <property type="match status" value="1"/>
</dbReference>
<dbReference type="GO" id="GO:0008661">
    <property type="term" value="F:1-deoxy-D-xylulose-5-phosphate synthase activity"/>
    <property type="evidence" value="ECO:0007669"/>
    <property type="project" value="UniProtKB-EC"/>
</dbReference>
<evidence type="ECO:0000313" key="13">
    <source>
        <dbReference type="EMBL" id="MDQ0419443.1"/>
    </source>
</evidence>
<feature type="domain" description="Transketolase-like pyrimidine-binding" evidence="12">
    <location>
        <begin position="311"/>
        <end position="476"/>
    </location>
</feature>
<dbReference type="SUPFAM" id="SSF52518">
    <property type="entry name" value="Thiamin diphosphate-binding fold (THDP-binding)"/>
    <property type="match status" value="2"/>
</dbReference>
<dbReference type="EMBL" id="JAUSUW010000001">
    <property type="protein sequence ID" value="MDQ0419443.1"/>
    <property type="molecule type" value="Genomic_DNA"/>
</dbReference>
<evidence type="ECO:0000259" key="12">
    <source>
        <dbReference type="SMART" id="SM00861"/>
    </source>
</evidence>
<feature type="binding site" evidence="10">
    <location>
        <begin position="144"/>
        <end position="146"/>
    </location>
    <ligand>
        <name>thiamine diphosphate</name>
        <dbReference type="ChEBI" id="CHEBI:58937"/>
    </ligand>
</feature>
<keyword evidence="7 10" id="KW-0784">Thiamine biosynthesis</keyword>
<accession>A0ABU0G2E3</accession>
<reference evidence="13 14" key="1">
    <citation type="submission" date="2023-07" db="EMBL/GenBank/DDBJ databases">
        <title>Genomic Encyclopedia of Type Strains, Phase IV (KMG-IV): sequencing the most valuable type-strain genomes for metagenomic binning, comparative biology and taxonomic classification.</title>
        <authorList>
            <person name="Goeker M."/>
        </authorList>
    </citation>
    <scope>NUCLEOTIDE SEQUENCE [LARGE SCALE GENOMIC DNA]</scope>
    <source>
        <strain evidence="13 14">DSM 1111</strain>
    </source>
</reference>
<dbReference type="Gene3D" id="3.40.50.920">
    <property type="match status" value="1"/>
</dbReference>
<name>A0ABU0G2E3_9HYPH</name>
<dbReference type="SUPFAM" id="SSF52922">
    <property type="entry name" value="TK C-terminal domain-like"/>
    <property type="match status" value="1"/>
</dbReference>
<dbReference type="InterPro" id="IPR029061">
    <property type="entry name" value="THDP-binding"/>
</dbReference>
<dbReference type="PANTHER" id="PTHR43322">
    <property type="entry name" value="1-D-DEOXYXYLULOSE 5-PHOSPHATE SYNTHASE-RELATED"/>
    <property type="match status" value="1"/>
</dbReference>
<feature type="binding site" evidence="10">
    <location>
        <position position="175"/>
    </location>
    <ligand>
        <name>Mg(2+)</name>
        <dbReference type="ChEBI" id="CHEBI:18420"/>
    </ligand>
</feature>
<dbReference type="InterPro" id="IPR005475">
    <property type="entry name" value="Transketolase-like_Pyr-bd"/>
</dbReference>
<keyword evidence="14" id="KW-1185">Reference proteome</keyword>
<evidence type="ECO:0000256" key="11">
    <source>
        <dbReference type="SAM" id="MobiDB-lite"/>
    </source>
</evidence>
<dbReference type="RefSeq" id="WP_307368880.1">
    <property type="nucleotide sequence ID" value="NZ_JAUSUW010000001.1"/>
</dbReference>
<dbReference type="Pfam" id="PF02780">
    <property type="entry name" value="Transketolase_C"/>
    <property type="match status" value="1"/>
</dbReference>
<dbReference type="Proteomes" id="UP001238496">
    <property type="component" value="Unassembled WGS sequence"/>
</dbReference>
<keyword evidence="4 10" id="KW-0808">Transferase</keyword>
<feature type="binding site" evidence="10">
    <location>
        <position position="103"/>
    </location>
    <ligand>
        <name>thiamine diphosphate</name>
        <dbReference type="ChEBI" id="CHEBI:58937"/>
    </ligand>
</feature>
<dbReference type="PANTHER" id="PTHR43322:SF5">
    <property type="entry name" value="1-DEOXY-D-XYLULOSE-5-PHOSPHATE SYNTHASE, CHLOROPLASTIC"/>
    <property type="match status" value="1"/>
</dbReference>
<feature type="binding site" evidence="10">
    <location>
        <position position="204"/>
    </location>
    <ligand>
        <name>thiamine diphosphate</name>
        <dbReference type="ChEBI" id="CHEBI:58937"/>
    </ligand>
</feature>
<keyword evidence="6 10" id="KW-0460">Magnesium</keyword>
<evidence type="ECO:0000256" key="1">
    <source>
        <dbReference type="ARBA" id="ARBA00004980"/>
    </source>
</evidence>
<dbReference type="InterPro" id="IPR005477">
    <property type="entry name" value="Dxylulose-5-P_synthase"/>
</dbReference>
<evidence type="ECO:0000313" key="14">
    <source>
        <dbReference type="Proteomes" id="UP001238496"/>
    </source>
</evidence>
<evidence type="ECO:0000256" key="10">
    <source>
        <dbReference type="HAMAP-Rule" id="MF_00315"/>
    </source>
</evidence>
<keyword evidence="8 10" id="KW-0786">Thiamine pyrophosphate</keyword>
<dbReference type="Pfam" id="PF13292">
    <property type="entry name" value="DXP_synthase_N"/>
    <property type="match status" value="2"/>
</dbReference>
<comment type="caution">
    <text evidence="13">The sequence shown here is derived from an EMBL/GenBank/DDBJ whole genome shotgun (WGS) entry which is preliminary data.</text>
</comment>
<comment type="function">
    <text evidence="10">Catalyzes the acyloin condensation reaction between C atoms 2 and 3 of pyruvate and glyceraldehyde 3-phosphate to yield 1-deoxy-D-xylulose-5-phosphate (DXP).</text>
</comment>
<dbReference type="NCBIfam" id="NF008968">
    <property type="entry name" value="PRK12315.1"/>
    <property type="match status" value="1"/>
</dbReference>
<evidence type="ECO:0000256" key="4">
    <source>
        <dbReference type="ARBA" id="ARBA00022679"/>
    </source>
</evidence>
<feature type="binding site" evidence="10">
    <location>
        <position position="280"/>
    </location>
    <ligand>
        <name>thiamine diphosphate</name>
        <dbReference type="ChEBI" id="CHEBI:58937"/>
    </ligand>
</feature>
<comment type="cofactor">
    <cofactor evidence="10">
        <name>thiamine diphosphate</name>
        <dbReference type="ChEBI" id="CHEBI:58937"/>
    </cofactor>
    <text evidence="10">Binds 1 thiamine pyrophosphate per subunit.</text>
</comment>
<comment type="similarity">
    <text evidence="2 10">Belongs to the transketolase family. DXPS subfamily.</text>
</comment>
<dbReference type="Pfam" id="PF02779">
    <property type="entry name" value="Transket_pyr"/>
    <property type="match status" value="1"/>
</dbReference>
<evidence type="ECO:0000256" key="8">
    <source>
        <dbReference type="ARBA" id="ARBA00023052"/>
    </source>
</evidence>
<dbReference type="HAMAP" id="MF_00315">
    <property type="entry name" value="DXP_synth"/>
    <property type="match status" value="1"/>
</dbReference>
<proteinExistence type="inferred from homology"/>
<dbReference type="CDD" id="cd02007">
    <property type="entry name" value="TPP_DXS"/>
    <property type="match status" value="1"/>
</dbReference>
<comment type="pathway">
    <text evidence="1 10">Metabolic intermediate biosynthesis; 1-deoxy-D-xylulose 5-phosphate biosynthesis; 1-deoxy-D-xylulose 5-phosphate from D-glyceraldehyde 3-phosphate and pyruvate: step 1/1.</text>
</comment>
<evidence type="ECO:0000256" key="5">
    <source>
        <dbReference type="ARBA" id="ARBA00022723"/>
    </source>
</evidence>
<evidence type="ECO:0000256" key="7">
    <source>
        <dbReference type="ARBA" id="ARBA00022977"/>
    </source>
</evidence>
<protein>
    <recommendedName>
        <fullName evidence="10">1-deoxy-D-xylulose-5-phosphate synthase</fullName>
        <ecNumber evidence="10">2.2.1.7</ecNumber>
    </recommendedName>
    <alternativeName>
        <fullName evidence="10">1-deoxyxylulose-5-phosphate synthase</fullName>
        <shortName evidence="10">DXP synthase</shortName>
        <shortName evidence="10">DXPS</shortName>
    </alternativeName>
</protein>
<dbReference type="EC" id="2.2.1.7" evidence="10"/>